<dbReference type="InterPro" id="IPR011992">
    <property type="entry name" value="EF-hand-dom_pair"/>
</dbReference>
<gene>
    <name evidence="4" type="ORF">CHS0354_034853</name>
</gene>
<evidence type="ECO:0000313" key="4">
    <source>
        <dbReference type="EMBL" id="KAK3611406.1"/>
    </source>
</evidence>
<feature type="domain" description="EF-hand" evidence="3">
    <location>
        <begin position="119"/>
        <end position="151"/>
    </location>
</feature>
<evidence type="ECO:0000259" key="3">
    <source>
        <dbReference type="PROSITE" id="PS50222"/>
    </source>
</evidence>
<sequence>MSELTDEQIEERIRDSFENFDKDGSGTLNARELADALRLTGLNPTDKEVAEILKKQDKNRDGLLSYDEYREIVGPQLLLFEEKNQALEDAFEVYDKNGDGRLTKNEFRSMLCDKGEEPLTDEDINELMTQLDKDGDGTVSLKEFKALLSSY</sequence>
<organism evidence="4 5">
    <name type="scientific">Potamilus streckersoni</name>
    <dbReference type="NCBI Taxonomy" id="2493646"/>
    <lineage>
        <taxon>Eukaryota</taxon>
        <taxon>Metazoa</taxon>
        <taxon>Spiralia</taxon>
        <taxon>Lophotrochozoa</taxon>
        <taxon>Mollusca</taxon>
        <taxon>Bivalvia</taxon>
        <taxon>Autobranchia</taxon>
        <taxon>Heteroconchia</taxon>
        <taxon>Palaeoheterodonta</taxon>
        <taxon>Unionida</taxon>
        <taxon>Unionoidea</taxon>
        <taxon>Unionidae</taxon>
        <taxon>Ambleminae</taxon>
        <taxon>Lampsilini</taxon>
        <taxon>Potamilus</taxon>
    </lineage>
</organism>
<reference evidence="4" key="2">
    <citation type="journal article" date="2021" name="Genome Biol. Evol.">
        <title>Developing a high-quality reference genome for a parasitic bivalve with doubly uniparental inheritance (Bivalvia: Unionida).</title>
        <authorList>
            <person name="Smith C.H."/>
        </authorList>
    </citation>
    <scope>NUCLEOTIDE SEQUENCE</scope>
    <source>
        <strain evidence="4">CHS0354</strain>
        <tissue evidence="4">Mantle</tissue>
    </source>
</reference>
<dbReference type="Gene3D" id="1.10.238.10">
    <property type="entry name" value="EF-hand"/>
    <property type="match status" value="2"/>
</dbReference>
<proteinExistence type="predicted"/>
<dbReference type="PANTHER" id="PTHR23048:SF59">
    <property type="entry name" value="EF-HAND SUPERFAMILY PROTEIN"/>
    <property type="match status" value="1"/>
</dbReference>
<dbReference type="Proteomes" id="UP001195483">
    <property type="component" value="Unassembled WGS sequence"/>
</dbReference>
<dbReference type="PANTHER" id="PTHR23048">
    <property type="entry name" value="MYOSIN LIGHT CHAIN 1, 3"/>
    <property type="match status" value="1"/>
</dbReference>
<keyword evidence="1" id="KW-0677">Repeat</keyword>
<feature type="domain" description="EF-hand" evidence="3">
    <location>
        <begin position="8"/>
        <end position="43"/>
    </location>
</feature>
<accession>A0AAE0TJ88</accession>
<name>A0AAE0TJ88_9BIVA</name>
<dbReference type="GO" id="GO:0005509">
    <property type="term" value="F:calcium ion binding"/>
    <property type="evidence" value="ECO:0007669"/>
    <property type="project" value="InterPro"/>
</dbReference>
<protein>
    <recommendedName>
        <fullName evidence="3">EF-hand domain-containing protein</fullName>
    </recommendedName>
</protein>
<keyword evidence="5" id="KW-1185">Reference proteome</keyword>
<dbReference type="FunFam" id="1.10.238.10:FF:000178">
    <property type="entry name" value="Calmodulin-2 A"/>
    <property type="match status" value="1"/>
</dbReference>
<dbReference type="PROSITE" id="PS50222">
    <property type="entry name" value="EF_HAND_2"/>
    <property type="match status" value="4"/>
</dbReference>
<keyword evidence="2" id="KW-0106">Calcium</keyword>
<dbReference type="SUPFAM" id="SSF47473">
    <property type="entry name" value="EF-hand"/>
    <property type="match status" value="1"/>
</dbReference>
<dbReference type="InterPro" id="IPR050230">
    <property type="entry name" value="CALM/Myosin/TropC-like"/>
</dbReference>
<evidence type="ECO:0000256" key="1">
    <source>
        <dbReference type="ARBA" id="ARBA00022737"/>
    </source>
</evidence>
<dbReference type="EMBL" id="JAEAOA010002046">
    <property type="protein sequence ID" value="KAK3611406.1"/>
    <property type="molecule type" value="Genomic_DNA"/>
</dbReference>
<evidence type="ECO:0000256" key="2">
    <source>
        <dbReference type="ARBA" id="ARBA00022837"/>
    </source>
</evidence>
<dbReference type="PROSITE" id="PS00018">
    <property type="entry name" value="EF_HAND_1"/>
    <property type="match status" value="4"/>
</dbReference>
<feature type="domain" description="EF-hand" evidence="3">
    <location>
        <begin position="44"/>
        <end position="79"/>
    </location>
</feature>
<dbReference type="Pfam" id="PF13499">
    <property type="entry name" value="EF-hand_7"/>
    <property type="match status" value="2"/>
</dbReference>
<comment type="caution">
    <text evidence="4">The sequence shown here is derived from an EMBL/GenBank/DDBJ whole genome shotgun (WGS) entry which is preliminary data.</text>
</comment>
<dbReference type="SMART" id="SM00054">
    <property type="entry name" value="EFh"/>
    <property type="match status" value="4"/>
</dbReference>
<dbReference type="InterPro" id="IPR018247">
    <property type="entry name" value="EF_Hand_1_Ca_BS"/>
</dbReference>
<reference evidence="4" key="1">
    <citation type="journal article" date="2021" name="Genome Biol. Evol.">
        <title>A High-Quality Reference Genome for a Parasitic Bivalve with Doubly Uniparental Inheritance (Bivalvia: Unionida).</title>
        <authorList>
            <person name="Smith C.H."/>
        </authorList>
    </citation>
    <scope>NUCLEOTIDE SEQUENCE</scope>
    <source>
        <strain evidence="4">CHS0354</strain>
    </source>
</reference>
<feature type="domain" description="EF-hand" evidence="3">
    <location>
        <begin position="82"/>
        <end position="117"/>
    </location>
</feature>
<dbReference type="InterPro" id="IPR002048">
    <property type="entry name" value="EF_hand_dom"/>
</dbReference>
<dbReference type="GO" id="GO:0016460">
    <property type="term" value="C:myosin II complex"/>
    <property type="evidence" value="ECO:0007669"/>
    <property type="project" value="TreeGrafter"/>
</dbReference>
<evidence type="ECO:0000313" key="5">
    <source>
        <dbReference type="Proteomes" id="UP001195483"/>
    </source>
</evidence>
<reference evidence="4" key="3">
    <citation type="submission" date="2023-05" db="EMBL/GenBank/DDBJ databases">
        <authorList>
            <person name="Smith C.H."/>
        </authorList>
    </citation>
    <scope>NUCLEOTIDE SEQUENCE</scope>
    <source>
        <strain evidence="4">CHS0354</strain>
        <tissue evidence="4">Mantle</tissue>
    </source>
</reference>
<dbReference type="AlphaFoldDB" id="A0AAE0TJ88"/>